<dbReference type="Pfam" id="PF20167">
    <property type="entry name" value="Transposase_32"/>
    <property type="match status" value="1"/>
</dbReference>
<dbReference type="CDD" id="cd09272">
    <property type="entry name" value="RNase_HI_RT_Ty1"/>
    <property type="match status" value="1"/>
</dbReference>
<dbReference type="InterPro" id="IPR057670">
    <property type="entry name" value="SH3_retrovirus"/>
</dbReference>
<dbReference type="Pfam" id="PF22936">
    <property type="entry name" value="Pol_BBD"/>
    <property type="match status" value="1"/>
</dbReference>
<evidence type="ECO:0000259" key="6">
    <source>
        <dbReference type="Pfam" id="PF25597"/>
    </source>
</evidence>
<feature type="domain" description="Retroviral polymerase SH3-like" evidence="6">
    <location>
        <begin position="414"/>
        <end position="459"/>
    </location>
</feature>
<name>A0A5D3CXU0_CUCMM</name>
<keyword evidence="1" id="KW-0378">Hydrolase</keyword>
<evidence type="ECO:0000313" key="8">
    <source>
        <dbReference type="EMBL" id="TYK15206.1"/>
    </source>
</evidence>
<evidence type="ECO:0000256" key="2">
    <source>
        <dbReference type="SAM" id="MobiDB-lite"/>
    </source>
</evidence>
<feature type="region of interest" description="Disordered" evidence="2">
    <location>
        <begin position="468"/>
        <end position="506"/>
    </location>
</feature>
<dbReference type="EMBL" id="SSTE01000903">
    <property type="protein sequence ID" value="KAA0066164.1"/>
    <property type="molecule type" value="Genomic_DNA"/>
</dbReference>
<evidence type="ECO:0000259" key="5">
    <source>
        <dbReference type="Pfam" id="PF22936"/>
    </source>
</evidence>
<gene>
    <name evidence="8" type="ORF">E5676_scaffold790G00820</name>
    <name evidence="7" type="ORF">E6C27_scaffold21G001700</name>
</gene>
<evidence type="ECO:0000259" key="4">
    <source>
        <dbReference type="Pfam" id="PF20167"/>
    </source>
</evidence>
<dbReference type="InterPro" id="IPR043502">
    <property type="entry name" value="DNA/RNA_pol_sf"/>
</dbReference>
<dbReference type="OrthoDB" id="418237at2759"/>
<dbReference type="Pfam" id="PF07727">
    <property type="entry name" value="RVT_2"/>
    <property type="match status" value="1"/>
</dbReference>
<evidence type="ECO:0000313" key="7">
    <source>
        <dbReference type="EMBL" id="KAA0066164.1"/>
    </source>
</evidence>
<dbReference type="Pfam" id="PF25597">
    <property type="entry name" value="SH3_retrovirus"/>
    <property type="match status" value="1"/>
</dbReference>
<feature type="compositionally biased region" description="Basic and acidic residues" evidence="2">
    <location>
        <begin position="492"/>
        <end position="506"/>
    </location>
</feature>
<dbReference type="PANTHER" id="PTHR11439">
    <property type="entry name" value="GAG-POL-RELATED RETROTRANSPOSON"/>
    <property type="match status" value="1"/>
</dbReference>
<sequence>MKIIREGPFVSCPPILDGKNYSYWKPQMIFFIKTLDGKAWRALVAGYNPPMITVNGVSVPKPEVDWTNAEEQASVWNARALNAIFNGVNLNVFKLINSCSTAKEAWKTLMVAVLEIANESLLLGEKIPDSKIVRKVLRSLPRKFDMKVTAIEEAHDITTLKLDELFGSLLTFEMATTDRESKKGKGIAFKSIKVDEEARMWRYWSLSGRSPTFLRKQKNNFCVTLSDEESGDSKDDDDNINAFTIRITDENTDEESDCSEESKSDELTIEKLEALWKENCEARADLKLHQKSNLSLPQWELNVKRLILRLASGLLLKLLGERVTIVVKKTTDDAWYFDSGCSRHMTGNRSYFTNLKDCVTGHVTFDNGAKGKIIAKGNINNNNLPRLNDIRVLELLHMDLMGPMQIESLGGKREYHKKWDAKSEQGIFLGYSQNSRAYRVFNNRSGCVMETINVVINDLEPAIKQINDEEDETSNMSEARTTSSVEFPKAGKPSDDSRKSLEKSSKESITKKLELISSAHVKKNHPASSIIGDPSTGMQTRRKEKIDYMKMVADLCYISTVEPSTVDSALRDEYWLNAMQEELLQFRQNNVWTLVSKPEGVNVIGTKWVFKNKTDEAGCVTKNKAKLVAQGYTQVEGIDFDETFASVARLEAIRLLLGISCIQKFKLYQMDVKSAFLDGYLNEEVYVAQPKGFVDSEHPKHMYKLNKALYGLKQASRAWYDQLTVYLRGKGYSRGEIDKTLFIQRKSDQLLVAQIYVDDIIFRGFPHDLVNNFIEFEMSMVGELSCFLGLQIKQKNDDIFISQEKYARNMVKKFGLEQARNKRTPAATHVKLTKDTESSEVDHKLYRSIADPRITHLEAVKRILKYVHGTSDFGMMYSYDTTPTLVGYCDAEWAGSTDDCKTEAKYVAAGSGCTQLIWMKNMLLEYGFNQDTIMLYCDNMSAIGISKNPVQHSQTKHIDIRHHFIRELVEDKVIKLDHICSNLQLADIFTKPLDASSFEYLRAGLGAPNVITSSPPSIQHARVRSRQFKSTPPRRTYRLPSEKVQGEASSRLQESLRSEAVPEVGESAAPVTSVKPSEPVITERLPSDPSGSIHSQESSSIEGVFIPTPGGPRRSPAIPSMPTHIPGIATAAREEQTDGSQNDDRCASFNQDEIPLEDIPPPTDDPIAPSSEGRPESPKERKFLRIFHLFPLMEISFHHEKSVQRWKFVMQRRIAEELIRKFIVNLPDDFNDPSSADYQTVHIRGFKFMISPAVINGFLGNTVDIDCSPSCPTTEVLATVLSGRTLSTWLVNEIPAAALSVKYAILHKIDIANWFLSSHALSIFVALGTFLYQNCNDDKVDTGTFIYNQLLRHVGSFGVKVPIALPQLFSSLLLHLNVVLTATDALGPEPKTITLSYRLFQGSHVPDIDHDVHPTRGPRIFNTTDWDESAEGFFVDRELATRIVNSLTVESHALTTSITLLTERRFEVDALL</sequence>
<dbReference type="InterPro" id="IPR046796">
    <property type="entry name" value="Transposase_32_dom"/>
</dbReference>
<dbReference type="InterPro" id="IPR013103">
    <property type="entry name" value="RVT_2"/>
</dbReference>
<evidence type="ECO:0000313" key="10">
    <source>
        <dbReference type="Proteomes" id="UP000321947"/>
    </source>
</evidence>
<dbReference type="InterPro" id="IPR054722">
    <property type="entry name" value="PolX-like_BBD"/>
</dbReference>
<reference evidence="9 10" key="1">
    <citation type="submission" date="2019-08" db="EMBL/GenBank/DDBJ databases">
        <title>Draft genome sequences of two oriental melons (Cucumis melo L. var makuwa).</title>
        <authorList>
            <person name="Kwon S.-Y."/>
        </authorList>
    </citation>
    <scope>NUCLEOTIDE SEQUENCE [LARGE SCALE GENOMIC DNA]</scope>
    <source>
        <strain evidence="10">cv. Chang Bougi</strain>
        <strain evidence="9">cv. SW 3</strain>
        <tissue evidence="8">Leaf</tissue>
    </source>
</reference>
<evidence type="ECO:0000313" key="9">
    <source>
        <dbReference type="Proteomes" id="UP000321393"/>
    </source>
</evidence>
<feature type="compositionally biased region" description="Polar residues" evidence="2">
    <location>
        <begin position="474"/>
        <end position="485"/>
    </location>
</feature>
<dbReference type="Proteomes" id="UP000321947">
    <property type="component" value="Unassembled WGS sequence"/>
</dbReference>
<dbReference type="SUPFAM" id="SSF56672">
    <property type="entry name" value="DNA/RNA polymerases"/>
    <property type="match status" value="1"/>
</dbReference>
<feature type="domain" description="Reverse transcriptase Ty1/copia-type" evidence="3">
    <location>
        <begin position="589"/>
        <end position="826"/>
    </location>
</feature>
<feature type="compositionally biased region" description="Low complexity" evidence="2">
    <location>
        <begin position="1090"/>
        <end position="1103"/>
    </location>
</feature>
<evidence type="ECO:0000259" key="3">
    <source>
        <dbReference type="Pfam" id="PF07727"/>
    </source>
</evidence>
<feature type="region of interest" description="Disordered" evidence="2">
    <location>
        <begin position="1011"/>
        <end position="1124"/>
    </location>
</feature>
<evidence type="ECO:0000256" key="1">
    <source>
        <dbReference type="ARBA" id="ARBA00022750"/>
    </source>
</evidence>
<protein>
    <submittedName>
        <fullName evidence="8">Gag-pol polyprotein</fullName>
    </submittedName>
</protein>
<feature type="domain" description="Retrovirus-related Pol polyprotein from transposon TNT 1-94-like beta-barrel" evidence="5">
    <location>
        <begin position="335"/>
        <end position="381"/>
    </location>
</feature>
<comment type="caution">
    <text evidence="8">The sequence shown here is derived from an EMBL/GenBank/DDBJ whole genome shotgun (WGS) entry which is preliminary data.</text>
</comment>
<accession>A0A5D3CXU0</accession>
<proteinExistence type="predicted"/>
<dbReference type="GO" id="GO:0004190">
    <property type="term" value="F:aspartic-type endopeptidase activity"/>
    <property type="evidence" value="ECO:0007669"/>
    <property type="project" value="UniProtKB-KW"/>
</dbReference>
<keyword evidence="1" id="KW-0645">Protease</keyword>
<dbReference type="EMBL" id="SSTD01008708">
    <property type="protein sequence ID" value="TYK15206.1"/>
    <property type="molecule type" value="Genomic_DNA"/>
</dbReference>
<dbReference type="PANTHER" id="PTHR11439:SF483">
    <property type="entry name" value="PEPTIDE SYNTHASE GLIP-LIKE, PUTATIVE (AFU_ORTHOLOGUE AFUA_3G12920)-RELATED"/>
    <property type="match status" value="1"/>
</dbReference>
<organism evidence="8 10">
    <name type="scientific">Cucumis melo var. makuwa</name>
    <name type="common">Oriental melon</name>
    <dbReference type="NCBI Taxonomy" id="1194695"/>
    <lineage>
        <taxon>Eukaryota</taxon>
        <taxon>Viridiplantae</taxon>
        <taxon>Streptophyta</taxon>
        <taxon>Embryophyta</taxon>
        <taxon>Tracheophyta</taxon>
        <taxon>Spermatophyta</taxon>
        <taxon>Magnoliopsida</taxon>
        <taxon>eudicotyledons</taxon>
        <taxon>Gunneridae</taxon>
        <taxon>Pentapetalae</taxon>
        <taxon>rosids</taxon>
        <taxon>fabids</taxon>
        <taxon>Cucurbitales</taxon>
        <taxon>Cucurbitaceae</taxon>
        <taxon>Benincaseae</taxon>
        <taxon>Cucumis</taxon>
    </lineage>
</organism>
<keyword evidence="1" id="KW-0064">Aspartyl protease</keyword>
<dbReference type="Proteomes" id="UP000321393">
    <property type="component" value="Unassembled WGS sequence"/>
</dbReference>
<feature type="domain" description="Putative plant transposon protein" evidence="4">
    <location>
        <begin position="1211"/>
        <end position="1378"/>
    </location>
</feature>
<feature type="region of interest" description="Disordered" evidence="2">
    <location>
        <begin position="1153"/>
        <end position="1178"/>
    </location>
</feature>